<dbReference type="EMBL" id="JAMYWD010000007">
    <property type="protein sequence ID" value="KAJ4967323.1"/>
    <property type="molecule type" value="Genomic_DNA"/>
</dbReference>
<comment type="caution">
    <text evidence="1">The sequence shown here is derived from an EMBL/GenBank/DDBJ whole genome shotgun (WGS) entry which is preliminary data.</text>
</comment>
<sequence length="104" mass="11053">MAQENVTGCLGNLVLSSDQDLKLLVAREGGIECPKNYWEAAPSVCNLEDAVGLLSGRISSFGTISLPSSFLDGLCNGVTCIALFWLDGCPDGFLLFVCFIWASS</sequence>
<evidence type="ECO:0000313" key="1">
    <source>
        <dbReference type="EMBL" id="KAJ4967323.1"/>
    </source>
</evidence>
<organism evidence="1 2">
    <name type="scientific">Protea cynaroides</name>
    <dbReference type="NCBI Taxonomy" id="273540"/>
    <lineage>
        <taxon>Eukaryota</taxon>
        <taxon>Viridiplantae</taxon>
        <taxon>Streptophyta</taxon>
        <taxon>Embryophyta</taxon>
        <taxon>Tracheophyta</taxon>
        <taxon>Spermatophyta</taxon>
        <taxon>Magnoliopsida</taxon>
        <taxon>Proteales</taxon>
        <taxon>Proteaceae</taxon>
        <taxon>Protea</taxon>
    </lineage>
</organism>
<proteinExistence type="predicted"/>
<dbReference type="OrthoDB" id="7537227at2759"/>
<reference evidence="1" key="1">
    <citation type="journal article" date="2023" name="Plant J.">
        <title>The genome of the king protea, Protea cynaroides.</title>
        <authorList>
            <person name="Chang J."/>
            <person name="Duong T.A."/>
            <person name="Schoeman C."/>
            <person name="Ma X."/>
            <person name="Roodt D."/>
            <person name="Barker N."/>
            <person name="Li Z."/>
            <person name="Van de Peer Y."/>
            <person name="Mizrachi E."/>
        </authorList>
    </citation>
    <scope>NUCLEOTIDE SEQUENCE</scope>
    <source>
        <tissue evidence="1">Young leaves</tissue>
    </source>
</reference>
<gene>
    <name evidence="1" type="ORF">NE237_019172</name>
</gene>
<name>A0A9Q0KB83_9MAGN</name>
<keyword evidence="2" id="KW-1185">Reference proteome</keyword>
<evidence type="ECO:0000313" key="2">
    <source>
        <dbReference type="Proteomes" id="UP001141806"/>
    </source>
</evidence>
<dbReference type="Proteomes" id="UP001141806">
    <property type="component" value="Unassembled WGS sequence"/>
</dbReference>
<protein>
    <submittedName>
        <fullName evidence="1">Uncharacterized protein</fullName>
    </submittedName>
</protein>
<dbReference type="AlphaFoldDB" id="A0A9Q0KB83"/>
<accession>A0A9Q0KB83</accession>